<dbReference type="EMBL" id="SZVO01000024">
    <property type="protein sequence ID" value="TKT86557.1"/>
    <property type="molecule type" value="Genomic_DNA"/>
</dbReference>
<dbReference type="InterPro" id="IPR011330">
    <property type="entry name" value="Glyco_hydro/deAcase_b/a-brl"/>
</dbReference>
<dbReference type="Pfam" id="PF01522">
    <property type="entry name" value="Polysacc_deac_1"/>
    <property type="match status" value="1"/>
</dbReference>
<proteinExistence type="predicted"/>
<protein>
    <submittedName>
        <fullName evidence="2">Polysaccharide deacetylase</fullName>
    </submittedName>
</protein>
<name>A0A4U6CSN2_9BACT</name>
<reference evidence="2 3" key="1">
    <citation type="submission" date="2019-05" db="EMBL/GenBank/DDBJ databases">
        <title>Dyadobacter AR-3-8 sp. nov., isolated from arctic soil.</title>
        <authorList>
            <person name="Chaudhary D.K."/>
        </authorList>
    </citation>
    <scope>NUCLEOTIDE SEQUENCE [LARGE SCALE GENOMIC DNA]</scope>
    <source>
        <strain evidence="2 3">AR-3-8</strain>
    </source>
</reference>
<dbReference type="PANTHER" id="PTHR10587">
    <property type="entry name" value="GLYCOSYL TRANSFERASE-RELATED"/>
    <property type="match status" value="1"/>
</dbReference>
<evidence type="ECO:0000313" key="2">
    <source>
        <dbReference type="EMBL" id="TKT86557.1"/>
    </source>
</evidence>
<feature type="domain" description="NodB homology" evidence="1">
    <location>
        <begin position="74"/>
        <end position="269"/>
    </location>
</feature>
<dbReference type="SUPFAM" id="SSF88713">
    <property type="entry name" value="Glycoside hydrolase/deacetylase"/>
    <property type="match status" value="1"/>
</dbReference>
<evidence type="ECO:0000313" key="3">
    <source>
        <dbReference type="Proteomes" id="UP000304900"/>
    </source>
</evidence>
<dbReference type="OrthoDB" id="9784220at2"/>
<dbReference type="PROSITE" id="PS51677">
    <property type="entry name" value="NODB"/>
    <property type="match status" value="1"/>
</dbReference>
<dbReference type="GO" id="GO:0016810">
    <property type="term" value="F:hydrolase activity, acting on carbon-nitrogen (but not peptide) bonds"/>
    <property type="evidence" value="ECO:0007669"/>
    <property type="project" value="InterPro"/>
</dbReference>
<dbReference type="PANTHER" id="PTHR10587:SF134">
    <property type="entry name" value="SECRETED PROTEIN"/>
    <property type="match status" value="1"/>
</dbReference>
<dbReference type="AlphaFoldDB" id="A0A4U6CSN2"/>
<dbReference type="RefSeq" id="WP_137344151.1">
    <property type="nucleotide sequence ID" value="NZ_SZVO01000024.1"/>
</dbReference>
<evidence type="ECO:0000259" key="1">
    <source>
        <dbReference type="PROSITE" id="PS51677"/>
    </source>
</evidence>
<dbReference type="InterPro" id="IPR002509">
    <property type="entry name" value="NODB_dom"/>
</dbReference>
<dbReference type="InterPro" id="IPR050248">
    <property type="entry name" value="Polysacc_deacetylase_ArnD"/>
</dbReference>
<accession>A0A4U6CSN2</accession>
<dbReference type="Proteomes" id="UP000304900">
    <property type="component" value="Unassembled WGS sequence"/>
</dbReference>
<organism evidence="2 3">
    <name type="scientific">Dyadobacter frigoris</name>
    <dbReference type="NCBI Taxonomy" id="2576211"/>
    <lineage>
        <taxon>Bacteria</taxon>
        <taxon>Pseudomonadati</taxon>
        <taxon>Bacteroidota</taxon>
        <taxon>Cytophagia</taxon>
        <taxon>Cytophagales</taxon>
        <taxon>Spirosomataceae</taxon>
        <taxon>Dyadobacter</taxon>
    </lineage>
</organism>
<keyword evidence="3" id="KW-1185">Reference proteome</keyword>
<dbReference type="GO" id="GO:0005975">
    <property type="term" value="P:carbohydrate metabolic process"/>
    <property type="evidence" value="ECO:0007669"/>
    <property type="project" value="InterPro"/>
</dbReference>
<sequence>MKSIHISMLFLLSSKILLSQPASVVNENFLRKLYKDNSYLEKKNEVDKTFANVKPGTWGEFVKGVDEDLVTNKKLLALTFDACGGLHGSEYNADLINYLRRNEIPATLFVSGKWIDANYDTFLELSKEKLFEIKNHGLNHNPCSVDGESEYGIKGTADVPDAFDEIEANERKIESITGRRPLFFRSSTAFTDEACAKIAKNPNVTMVSFDVLSGDSVPGTPVKTIQRNVLKSVRPGALIIMHFNHPKWNTYEALEKIIPLLKQQGYTFTQLQDYPLKSK</sequence>
<gene>
    <name evidence="2" type="ORF">FDK13_32275</name>
</gene>
<dbReference type="Gene3D" id="3.20.20.370">
    <property type="entry name" value="Glycoside hydrolase/deacetylase"/>
    <property type="match status" value="1"/>
</dbReference>
<comment type="caution">
    <text evidence="2">The sequence shown here is derived from an EMBL/GenBank/DDBJ whole genome shotgun (WGS) entry which is preliminary data.</text>
</comment>